<protein>
    <submittedName>
        <fullName evidence="1">Uncharacterized protein</fullName>
    </submittedName>
</protein>
<organism evidence="1 2">
    <name type="scientific">Vermiconidia calcicola</name>
    <dbReference type="NCBI Taxonomy" id="1690605"/>
    <lineage>
        <taxon>Eukaryota</taxon>
        <taxon>Fungi</taxon>
        <taxon>Dikarya</taxon>
        <taxon>Ascomycota</taxon>
        <taxon>Pezizomycotina</taxon>
        <taxon>Dothideomycetes</taxon>
        <taxon>Dothideomycetidae</taxon>
        <taxon>Mycosphaerellales</taxon>
        <taxon>Extremaceae</taxon>
        <taxon>Vermiconidia</taxon>
    </lineage>
</organism>
<comment type="caution">
    <text evidence="1">The sequence shown here is derived from an EMBL/GenBank/DDBJ whole genome shotgun (WGS) entry which is preliminary data.</text>
</comment>
<sequence length="704" mass="78679">MNAKRWLLLPFDGASSTGTATGNGEQDPDVQVSRKATAEDFSHKKEEDIVADYNAPIHMWVVATLFPLTAGTFGPMASMFNICAIAIPWRIIVNPDTPQTIGQHIPDPKWLVPVNIVSLVIAILANLSLLGQMTNRLRYNVSGPVTIAGFYISGLVDIALVSAASSHVPLPPNNPNATYSQAFYYAAFSGAIYVILATLLSWTAYGIWFGHYSNEFKLSLSQRSLMLQTILFLSYILGSGGVYSYIEGWDYLDANYFVVVTLFTIGFGDLSPSTHLGRSLFFPFSVGGILFVGVIIANIRTLVLESGSVKVSTRLVEKARHKSIQSGNPEEGILKLRGIRRRDTNAPTELERREKEFDAMREIQQQAAHNNRLFSLTFAGIAFMILWFIGAVVFWQAETKSVGGEQWSYFDSLYFTFVAQLTIGYGDYSPQTHSGKPAFVLWALIALPTLTVLIGAIGDVVSDLVNWYTVWLGKNTIGVYRVFGLFFSKERKDKKVEKAAQKREDAQAEEDNGFHEIAAVEERSTVPVDFKMDGLSEMQAAVAEEKYKPFMMLKAMQHIVEHIDADPPRKYTFKEWSWLLKLLGEDEADEEGHRRVGMPVPDGAEVNSPLRAHQGQVWSWLGQESPLMSLEEDSEPKWVLKRLMHSLEKELKARAERHIKRDLGQGLIPGGDDGTQYNEKDFAQEQLSSRDGKQKLPNGDKKQQ</sequence>
<proteinExistence type="predicted"/>
<dbReference type="EMBL" id="JAUTXU010000192">
    <property type="protein sequence ID" value="KAK3699827.1"/>
    <property type="molecule type" value="Genomic_DNA"/>
</dbReference>
<dbReference type="Proteomes" id="UP001281147">
    <property type="component" value="Unassembled WGS sequence"/>
</dbReference>
<keyword evidence="2" id="KW-1185">Reference proteome</keyword>
<evidence type="ECO:0000313" key="1">
    <source>
        <dbReference type="EMBL" id="KAK3699827.1"/>
    </source>
</evidence>
<name>A0ACC3MPY0_9PEZI</name>
<accession>A0ACC3MPY0</accession>
<reference evidence="1" key="1">
    <citation type="submission" date="2023-07" db="EMBL/GenBank/DDBJ databases">
        <title>Black Yeasts Isolated from many extreme environments.</title>
        <authorList>
            <person name="Coleine C."/>
            <person name="Stajich J.E."/>
            <person name="Selbmann L."/>
        </authorList>
    </citation>
    <scope>NUCLEOTIDE SEQUENCE</scope>
    <source>
        <strain evidence="1">CCFEE 5714</strain>
    </source>
</reference>
<evidence type="ECO:0000313" key="2">
    <source>
        <dbReference type="Proteomes" id="UP001281147"/>
    </source>
</evidence>
<gene>
    <name evidence="1" type="ORF">LTR37_016242</name>
</gene>